<dbReference type="STRING" id="1168035.SAMN05444280_14910"/>
<dbReference type="RefSeq" id="WP_073173798.1">
    <property type="nucleotide sequence ID" value="NZ_FQZE01000049.1"/>
</dbReference>
<feature type="transmembrane region" description="Helical" evidence="8">
    <location>
        <begin position="251"/>
        <end position="277"/>
    </location>
</feature>
<evidence type="ECO:0000313" key="9">
    <source>
        <dbReference type="EMBL" id="SHK00957.1"/>
    </source>
</evidence>
<evidence type="ECO:0000256" key="6">
    <source>
        <dbReference type="ARBA" id="ARBA00022989"/>
    </source>
</evidence>
<dbReference type="Pfam" id="PF01032">
    <property type="entry name" value="FecCD"/>
    <property type="match status" value="1"/>
</dbReference>
<comment type="similarity">
    <text evidence="2">Belongs to the binding-protein-dependent transport system permease family. FecCD subfamily.</text>
</comment>
<name>A0A1M6NYZ3_9BACT</name>
<feature type="transmembrane region" description="Helical" evidence="8">
    <location>
        <begin position="203"/>
        <end position="224"/>
    </location>
</feature>
<keyword evidence="7 8" id="KW-0472">Membrane</keyword>
<keyword evidence="5 8" id="KW-0812">Transmembrane</keyword>
<feature type="transmembrane region" description="Helical" evidence="8">
    <location>
        <begin position="98"/>
        <end position="126"/>
    </location>
</feature>
<keyword evidence="6 8" id="KW-1133">Transmembrane helix</keyword>
<feature type="transmembrane region" description="Helical" evidence="8">
    <location>
        <begin position="132"/>
        <end position="152"/>
    </location>
</feature>
<dbReference type="PANTHER" id="PTHR30472:SF41">
    <property type="entry name" value="TRANSPORT SYSTEM PERMEASE PROTEIN"/>
    <property type="match status" value="1"/>
</dbReference>
<dbReference type="CDD" id="cd06550">
    <property type="entry name" value="TM_ABC_iron-siderophores_like"/>
    <property type="match status" value="1"/>
</dbReference>
<dbReference type="GO" id="GO:0022857">
    <property type="term" value="F:transmembrane transporter activity"/>
    <property type="evidence" value="ECO:0007669"/>
    <property type="project" value="InterPro"/>
</dbReference>
<dbReference type="Proteomes" id="UP000184050">
    <property type="component" value="Unassembled WGS sequence"/>
</dbReference>
<evidence type="ECO:0000313" key="10">
    <source>
        <dbReference type="Proteomes" id="UP000184050"/>
    </source>
</evidence>
<evidence type="ECO:0000256" key="4">
    <source>
        <dbReference type="ARBA" id="ARBA00022475"/>
    </source>
</evidence>
<evidence type="ECO:0000256" key="5">
    <source>
        <dbReference type="ARBA" id="ARBA00022692"/>
    </source>
</evidence>
<keyword evidence="4" id="KW-1003">Cell membrane</keyword>
<evidence type="ECO:0000256" key="7">
    <source>
        <dbReference type="ARBA" id="ARBA00023136"/>
    </source>
</evidence>
<reference evidence="9 10" key="1">
    <citation type="submission" date="2016-11" db="EMBL/GenBank/DDBJ databases">
        <authorList>
            <person name="Jaros S."/>
            <person name="Januszkiewicz K."/>
            <person name="Wedrychowicz H."/>
        </authorList>
    </citation>
    <scope>NUCLEOTIDE SEQUENCE [LARGE SCALE GENOMIC DNA]</scope>
    <source>
        <strain evidence="9 10">DSM 27063</strain>
    </source>
</reference>
<evidence type="ECO:0000256" key="1">
    <source>
        <dbReference type="ARBA" id="ARBA00004651"/>
    </source>
</evidence>
<dbReference type="SUPFAM" id="SSF81345">
    <property type="entry name" value="ABC transporter involved in vitamin B12 uptake, BtuC"/>
    <property type="match status" value="1"/>
</dbReference>
<feature type="transmembrane region" description="Helical" evidence="8">
    <location>
        <begin position="12"/>
        <end position="38"/>
    </location>
</feature>
<dbReference type="OrthoDB" id="9811721at2"/>
<accession>A0A1M6NYZ3</accession>
<evidence type="ECO:0000256" key="8">
    <source>
        <dbReference type="SAM" id="Phobius"/>
    </source>
</evidence>
<feature type="transmembrane region" description="Helical" evidence="8">
    <location>
        <begin position="159"/>
        <end position="183"/>
    </location>
</feature>
<dbReference type="PANTHER" id="PTHR30472">
    <property type="entry name" value="FERRIC ENTEROBACTIN TRANSPORT SYSTEM PERMEASE PROTEIN"/>
    <property type="match status" value="1"/>
</dbReference>
<dbReference type="GO" id="GO:0033214">
    <property type="term" value="P:siderophore-iron import into cell"/>
    <property type="evidence" value="ECO:0007669"/>
    <property type="project" value="TreeGrafter"/>
</dbReference>
<keyword evidence="10" id="KW-1185">Reference proteome</keyword>
<sequence>MKESVPHKKLPVALIFSLLGILFVLLFVADILLGSIIIPVKEVFYSLFSTSETNETYRTIILSFRFPKALTAIMTGAALSLSGLQMQTVFRNPLAGPYVLGISAGASLGVALFVLGFSSVLAAGIFTTTGAWPLALVAWAGSFLVMLLVLFVSMKVNDIMTILILGILFTSAVSAIVSILQYFSNESMLKAFIVWTMGSLGNVTKAQLSVLAPAILTGILLAFLKIKDLNAFLLGENYARSLGVSIKTSRIIIFLSTSLLAGTITAFCGPIGFIGIAVPHICRVIFKTANHLILVPAVILTGSIVMLFSDIVSQLPGMQTTLPINSVTALIGIPVIIWMIVKNKKFVSVS</sequence>
<protein>
    <submittedName>
        <fullName evidence="9">Iron complex transport system permease protein</fullName>
    </submittedName>
</protein>
<dbReference type="Gene3D" id="1.10.3470.10">
    <property type="entry name" value="ABC transporter involved in vitamin B12 uptake, BtuC"/>
    <property type="match status" value="1"/>
</dbReference>
<comment type="subcellular location">
    <subcellularLocation>
        <location evidence="1">Cell membrane</location>
        <topology evidence="1">Multi-pass membrane protein</topology>
    </subcellularLocation>
</comment>
<keyword evidence="3" id="KW-0813">Transport</keyword>
<dbReference type="InterPro" id="IPR037294">
    <property type="entry name" value="ABC_BtuC-like"/>
</dbReference>
<feature type="transmembrane region" description="Helical" evidence="8">
    <location>
        <begin position="320"/>
        <end position="341"/>
    </location>
</feature>
<feature type="transmembrane region" description="Helical" evidence="8">
    <location>
        <begin position="289"/>
        <end position="308"/>
    </location>
</feature>
<evidence type="ECO:0000256" key="3">
    <source>
        <dbReference type="ARBA" id="ARBA00022448"/>
    </source>
</evidence>
<dbReference type="InterPro" id="IPR000522">
    <property type="entry name" value="ABC_transptr_permease_BtuC"/>
</dbReference>
<dbReference type="AlphaFoldDB" id="A0A1M6NYZ3"/>
<dbReference type="GO" id="GO:0005886">
    <property type="term" value="C:plasma membrane"/>
    <property type="evidence" value="ECO:0007669"/>
    <property type="project" value="UniProtKB-SubCell"/>
</dbReference>
<gene>
    <name evidence="9" type="ORF">SAMN05444280_14910</name>
</gene>
<evidence type="ECO:0000256" key="2">
    <source>
        <dbReference type="ARBA" id="ARBA00007935"/>
    </source>
</evidence>
<proteinExistence type="inferred from homology"/>
<dbReference type="EMBL" id="FQZE01000049">
    <property type="protein sequence ID" value="SHK00957.1"/>
    <property type="molecule type" value="Genomic_DNA"/>
</dbReference>
<organism evidence="9 10">
    <name type="scientific">Tangfeifania diversioriginum</name>
    <dbReference type="NCBI Taxonomy" id="1168035"/>
    <lineage>
        <taxon>Bacteria</taxon>
        <taxon>Pseudomonadati</taxon>
        <taxon>Bacteroidota</taxon>
        <taxon>Bacteroidia</taxon>
        <taxon>Marinilabiliales</taxon>
        <taxon>Prolixibacteraceae</taxon>
        <taxon>Tangfeifania</taxon>
    </lineage>
</organism>